<dbReference type="GO" id="GO:0006508">
    <property type="term" value="P:proteolysis"/>
    <property type="evidence" value="ECO:0007669"/>
    <property type="project" value="UniProtKB-KW"/>
</dbReference>
<dbReference type="SMART" id="SM00244">
    <property type="entry name" value="PHB"/>
    <property type="match status" value="1"/>
</dbReference>
<dbReference type="GO" id="GO:0008233">
    <property type="term" value="F:peptidase activity"/>
    <property type="evidence" value="ECO:0007669"/>
    <property type="project" value="UniProtKB-KW"/>
</dbReference>
<dbReference type="InterPro" id="IPR001107">
    <property type="entry name" value="Band_7"/>
</dbReference>
<keyword evidence="2" id="KW-0472">Membrane</keyword>
<feature type="region of interest" description="Disordered" evidence="4">
    <location>
        <begin position="264"/>
        <end position="295"/>
    </location>
</feature>
<feature type="domain" description="Band 7" evidence="6">
    <location>
        <begin position="19"/>
        <end position="183"/>
    </location>
</feature>
<dbReference type="AlphaFoldDB" id="A0A1I2GLS9"/>
<dbReference type="PANTHER" id="PTHR23222:SF1">
    <property type="entry name" value="PROHIBITIN-2"/>
    <property type="match status" value="1"/>
</dbReference>
<gene>
    <name evidence="7" type="ORF">SAMN04488541_10195</name>
</gene>
<evidence type="ECO:0000313" key="7">
    <source>
        <dbReference type="EMBL" id="SFF17979.1"/>
    </source>
</evidence>
<evidence type="ECO:0000256" key="3">
    <source>
        <dbReference type="SAM" id="Coils"/>
    </source>
</evidence>
<feature type="chain" id="PRO_5011452829" evidence="5">
    <location>
        <begin position="23"/>
        <end position="295"/>
    </location>
</feature>
<evidence type="ECO:0000256" key="1">
    <source>
        <dbReference type="ARBA" id="ARBA00004167"/>
    </source>
</evidence>
<feature type="signal peptide" evidence="5">
    <location>
        <begin position="1"/>
        <end position="22"/>
    </location>
</feature>
<feature type="coiled-coil region" evidence="3">
    <location>
        <begin position="175"/>
        <end position="216"/>
    </location>
</feature>
<organism evidence="7 8">
    <name type="scientific">Thermoflexibacter ruber</name>
    <dbReference type="NCBI Taxonomy" id="1003"/>
    <lineage>
        <taxon>Bacteria</taxon>
        <taxon>Pseudomonadati</taxon>
        <taxon>Bacteroidota</taxon>
        <taxon>Cytophagia</taxon>
        <taxon>Cytophagales</taxon>
        <taxon>Thermoflexibacteraceae</taxon>
        <taxon>Thermoflexibacter</taxon>
    </lineage>
</organism>
<dbReference type="EMBL" id="FONY01000019">
    <property type="protein sequence ID" value="SFF17979.1"/>
    <property type="molecule type" value="Genomic_DNA"/>
</dbReference>
<dbReference type="PRINTS" id="PR00679">
    <property type="entry name" value="PROHIBITIN"/>
</dbReference>
<dbReference type="RefSeq" id="WP_091545315.1">
    <property type="nucleotide sequence ID" value="NZ_FONY01000019.1"/>
</dbReference>
<dbReference type="InterPro" id="IPR000163">
    <property type="entry name" value="Prohibitin"/>
</dbReference>
<dbReference type="CDD" id="cd03401">
    <property type="entry name" value="SPFH_prohibitin"/>
    <property type="match status" value="1"/>
</dbReference>
<protein>
    <submittedName>
        <fullName evidence="7">Regulator of protease activity HflC, stomatin/prohibitin superfamily</fullName>
    </submittedName>
</protein>
<evidence type="ECO:0000313" key="8">
    <source>
        <dbReference type="Proteomes" id="UP000199513"/>
    </source>
</evidence>
<reference evidence="7 8" key="1">
    <citation type="submission" date="2016-10" db="EMBL/GenBank/DDBJ databases">
        <authorList>
            <person name="de Groot N.N."/>
        </authorList>
    </citation>
    <scope>NUCLEOTIDE SEQUENCE [LARGE SCALE GENOMIC DNA]</scope>
    <source>
        <strain>GEY</strain>
        <strain evidence="8">DSM 9560</strain>
    </source>
</reference>
<dbReference type="STRING" id="1003.SAMN04488541_10195"/>
<dbReference type="Pfam" id="PF01145">
    <property type="entry name" value="Band_7"/>
    <property type="match status" value="1"/>
</dbReference>
<keyword evidence="7" id="KW-0378">Hydrolase</keyword>
<dbReference type="Proteomes" id="UP000199513">
    <property type="component" value="Unassembled WGS sequence"/>
</dbReference>
<dbReference type="Gene3D" id="3.30.479.30">
    <property type="entry name" value="Band 7 domain"/>
    <property type="match status" value="1"/>
</dbReference>
<keyword evidence="7" id="KW-0645">Protease</keyword>
<evidence type="ECO:0000256" key="4">
    <source>
        <dbReference type="SAM" id="MobiDB-lite"/>
    </source>
</evidence>
<evidence type="ECO:0000259" key="6">
    <source>
        <dbReference type="SMART" id="SM00244"/>
    </source>
</evidence>
<evidence type="ECO:0000256" key="2">
    <source>
        <dbReference type="ARBA" id="ARBA00023136"/>
    </source>
</evidence>
<dbReference type="GO" id="GO:0016020">
    <property type="term" value="C:membrane"/>
    <property type="evidence" value="ECO:0007669"/>
    <property type="project" value="UniProtKB-SubCell"/>
</dbReference>
<accession>A0A1I2GLS9</accession>
<name>A0A1I2GLS9_9BACT</name>
<sequence>MKNNSVLSILLITGLFILTSCATVKQDEVGVKRRFGKLVPKVLTPGLYTFNPFFATVLKVPTRTINMQIMLEALPSKEGLTIASELAILYHVKPEQAVKILASVGRISNGEQIILSVLRSAAADVTSKFFAKDMHTSERENIEKAIAAKMTEILGDRGFVIENVLLKSIRLPSGLAKAIEEKLEAEQEAQRMEFVLNKERREAERKRVEAEGVRDAQIIISEGLNDLLIQYKSLEVMQNLATSPNAKIIITDGKTPYLINPNEQVNTQQRVQTPTSNTTSTPTKASSNSNRRKTD</sequence>
<keyword evidence="5" id="KW-0732">Signal</keyword>
<dbReference type="InterPro" id="IPR036013">
    <property type="entry name" value="Band_7/SPFH_dom_sf"/>
</dbReference>
<dbReference type="SUPFAM" id="SSF117892">
    <property type="entry name" value="Band 7/SPFH domain"/>
    <property type="match status" value="1"/>
</dbReference>
<keyword evidence="3" id="KW-0175">Coiled coil</keyword>
<feature type="compositionally biased region" description="Low complexity" evidence="4">
    <location>
        <begin position="273"/>
        <end position="289"/>
    </location>
</feature>
<dbReference type="GO" id="GO:0007005">
    <property type="term" value="P:mitochondrion organization"/>
    <property type="evidence" value="ECO:0007669"/>
    <property type="project" value="TreeGrafter"/>
</dbReference>
<dbReference type="OrthoDB" id="9792660at2"/>
<keyword evidence="8" id="KW-1185">Reference proteome</keyword>
<dbReference type="PROSITE" id="PS51257">
    <property type="entry name" value="PROKAR_LIPOPROTEIN"/>
    <property type="match status" value="1"/>
</dbReference>
<proteinExistence type="predicted"/>
<comment type="subcellular location">
    <subcellularLocation>
        <location evidence="1">Membrane</location>
        <topology evidence="1">Single-pass membrane protein</topology>
    </subcellularLocation>
</comment>
<evidence type="ECO:0000256" key="5">
    <source>
        <dbReference type="SAM" id="SignalP"/>
    </source>
</evidence>
<dbReference type="PANTHER" id="PTHR23222">
    <property type="entry name" value="PROHIBITIN"/>
    <property type="match status" value="1"/>
</dbReference>